<evidence type="ECO:0008006" key="4">
    <source>
        <dbReference type="Google" id="ProtNLM"/>
    </source>
</evidence>
<comment type="caution">
    <text evidence="2">The sequence shown here is derived from an EMBL/GenBank/DDBJ whole genome shotgun (WGS) entry which is preliminary data.</text>
</comment>
<evidence type="ECO:0000313" key="3">
    <source>
        <dbReference type="Proteomes" id="UP000239001"/>
    </source>
</evidence>
<gene>
    <name evidence="2" type="ORF">C7H19_10725</name>
</gene>
<protein>
    <recommendedName>
        <fullName evidence="4">Type I-MYXAN CRISPR-associated protein Cmx8</fullName>
    </recommendedName>
</protein>
<name>A0A2T1LYJ2_9CHRO</name>
<dbReference type="EMBL" id="PXOH01000009">
    <property type="protein sequence ID" value="PSF37392.1"/>
    <property type="molecule type" value="Genomic_DNA"/>
</dbReference>
<proteinExistence type="predicted"/>
<reference evidence="2 3" key="2">
    <citation type="submission" date="2018-03" db="EMBL/GenBank/DDBJ databases">
        <authorList>
            <person name="Keele B.F."/>
        </authorList>
    </citation>
    <scope>NUCLEOTIDE SEQUENCE [LARGE SCALE GENOMIC DNA]</scope>
    <source>
        <strain evidence="2 3">CCALA 016</strain>
    </source>
</reference>
<accession>A0A2T1LYJ2</accession>
<dbReference type="AlphaFoldDB" id="A0A2T1LYJ2"/>
<evidence type="ECO:0000313" key="2">
    <source>
        <dbReference type="EMBL" id="PSF37392.1"/>
    </source>
</evidence>
<feature type="region of interest" description="Disordered" evidence="1">
    <location>
        <begin position="590"/>
        <end position="609"/>
    </location>
</feature>
<evidence type="ECO:0000256" key="1">
    <source>
        <dbReference type="SAM" id="MobiDB-lite"/>
    </source>
</evidence>
<dbReference type="OrthoDB" id="494267at2"/>
<dbReference type="RefSeq" id="WP_106456874.1">
    <property type="nucleotide sequence ID" value="NZ_PXOH01000009.1"/>
</dbReference>
<reference evidence="2 3" key="1">
    <citation type="submission" date="2018-03" db="EMBL/GenBank/DDBJ databases">
        <title>The ancient ancestry and fast evolution of plastids.</title>
        <authorList>
            <person name="Moore K.R."/>
            <person name="Magnabosco C."/>
            <person name="Momper L."/>
            <person name="Gold D.A."/>
            <person name="Bosak T."/>
            <person name="Fournier G.P."/>
        </authorList>
    </citation>
    <scope>NUCLEOTIDE SEQUENCE [LARGE SCALE GENOMIC DNA]</scope>
    <source>
        <strain evidence="2 3">CCALA 016</strain>
    </source>
</reference>
<organism evidence="2 3">
    <name type="scientific">Aphanothece hegewaldii CCALA 016</name>
    <dbReference type="NCBI Taxonomy" id="2107694"/>
    <lineage>
        <taxon>Bacteria</taxon>
        <taxon>Bacillati</taxon>
        <taxon>Cyanobacteriota</taxon>
        <taxon>Cyanophyceae</taxon>
        <taxon>Oscillatoriophycideae</taxon>
        <taxon>Chroococcales</taxon>
        <taxon>Aphanothecaceae</taxon>
        <taxon>Aphanothece</taxon>
    </lineage>
</organism>
<dbReference type="Proteomes" id="UP000239001">
    <property type="component" value="Unassembled WGS sequence"/>
</dbReference>
<sequence>MVTILRVPKQFNTCADICRTLGLANLTERALSIAQMKKEIQLKDLGTYYEIKLSIDVDLDEIAKLSYFDAFPLVYGQKTDTSKLPIEQTNAFNVVLEVEKRKRYLEYKYQQRIKKIEVQEEIDPPDARTQNGAILIQVSREDKKNPLKHNSLWLDTWNIKNNFGFFLVSIIKAFSKYPESASGYFVKHFQQQTGKKLPTQTSSVKLYFPNAVFGVNRLKADGKNEFSSQKADWLDTWLIAGGIFQYAIAERVKVSEKSFDWRLVVLDPQDITLNEYSKVLNQLRQYDPPSGSHGVAKFDAELSLKFTKELLNYYPVNSSSANTQKRRFVKKSVKDQVKGFKGIHFNSKGQVYGVKDIFSFGLPSWISPQTQAEKITYQKILDEHLWIINHLAQDEGHAELLTVYRDFITTDNLQSFFRFSASYGDYITRSLADREERKPPQFSMQGLEIMVKNTQKTQDWSISEITQNLGFLRIAQAINSATVYAGSIRDAEGKSKETGWERIYGLAQRLSSQSGSKKEFITELTAFLASYENENLRIDDKLQQDGKKRRIWITKEDLDQLIALIDDKRFGCALVANLLIAYGYAKGWGKTADNSPKDATDETLEPLAS</sequence>
<keyword evidence="3" id="KW-1185">Reference proteome</keyword>